<dbReference type="Gene3D" id="3.80.10.10">
    <property type="entry name" value="Ribonuclease Inhibitor"/>
    <property type="match status" value="3"/>
</dbReference>
<dbReference type="GO" id="GO:0030286">
    <property type="term" value="C:dynein complex"/>
    <property type="evidence" value="ECO:0007669"/>
    <property type="project" value="UniProtKB-KW"/>
</dbReference>
<dbReference type="Pfam" id="PF12799">
    <property type="entry name" value="LRR_4"/>
    <property type="match status" value="1"/>
</dbReference>
<accession>A0A7I4FJ54</accession>
<evidence type="ECO:0000313" key="13">
    <source>
        <dbReference type="Proteomes" id="UP000006727"/>
    </source>
</evidence>
<evidence type="ECO:0000256" key="9">
    <source>
        <dbReference type="ARBA" id="ARBA00023273"/>
    </source>
</evidence>
<dbReference type="SMART" id="SM00369">
    <property type="entry name" value="LRR_TYP"/>
    <property type="match status" value="7"/>
</dbReference>
<comment type="similarity">
    <text evidence="10">Belongs to the dynein light chain LC1-type family.</text>
</comment>
<dbReference type="Gene3D" id="1.20.5.190">
    <property type="match status" value="1"/>
</dbReference>
<dbReference type="InterPro" id="IPR000048">
    <property type="entry name" value="IQ_motif_EF-hand-BS"/>
</dbReference>
<dbReference type="SMART" id="SM00365">
    <property type="entry name" value="LRR_SD22"/>
    <property type="match status" value="6"/>
</dbReference>
<dbReference type="EnsemblPlants" id="Pp3c26_8990V3.4">
    <property type="protein sequence ID" value="Pp3c26_8990V3.4"/>
    <property type="gene ID" value="Pp3c26_8990"/>
</dbReference>
<dbReference type="GO" id="GO:0005737">
    <property type="term" value="C:cytoplasm"/>
    <property type="evidence" value="ECO:0000318"/>
    <property type="project" value="GO_Central"/>
</dbReference>
<gene>
    <name evidence="12" type="primary">LOC112278132</name>
</gene>
<keyword evidence="9" id="KW-0966">Cell projection</keyword>
<dbReference type="SMART" id="SM00015">
    <property type="entry name" value="IQ"/>
    <property type="match status" value="4"/>
</dbReference>
<keyword evidence="8" id="KW-0206">Cytoskeleton</keyword>
<evidence type="ECO:0000256" key="11">
    <source>
        <dbReference type="ARBA" id="ARBA00049760"/>
    </source>
</evidence>
<evidence type="ECO:0000313" key="12">
    <source>
        <dbReference type="EnsemblPlants" id="Pp3c26_8990V3.3"/>
    </source>
</evidence>
<evidence type="ECO:0000256" key="6">
    <source>
        <dbReference type="ARBA" id="ARBA00023017"/>
    </source>
</evidence>
<dbReference type="PANTHER" id="PTHR15454">
    <property type="entry name" value="NISCHARIN RELATED"/>
    <property type="match status" value="1"/>
</dbReference>
<comment type="subcellular location">
    <subcellularLocation>
        <location evidence="1">Cytoplasm</location>
        <location evidence="1">Cytoskeleton</location>
        <location evidence="1">Cilium axoneme</location>
    </subcellularLocation>
</comment>
<dbReference type="Gramene" id="Pp3c26_8990V3.4">
    <property type="protein sequence ID" value="Pp3c26_8990V3.4"/>
    <property type="gene ID" value="Pp3c26_8990"/>
</dbReference>
<keyword evidence="6" id="KW-0243">Dynein</keyword>
<dbReference type="GO" id="GO:0005930">
    <property type="term" value="C:axoneme"/>
    <property type="evidence" value="ECO:0007669"/>
    <property type="project" value="UniProtKB-SubCell"/>
</dbReference>
<keyword evidence="5" id="KW-0677">Repeat</keyword>
<reference evidence="12" key="3">
    <citation type="submission" date="2020-12" db="UniProtKB">
        <authorList>
            <consortium name="EnsemblPlants"/>
        </authorList>
    </citation>
    <scope>IDENTIFICATION</scope>
</reference>
<dbReference type="Gramene" id="Pp3c26_8990V3.3">
    <property type="protein sequence ID" value="Pp3c26_8990V3.3"/>
    <property type="gene ID" value="Pp3c26_8990"/>
</dbReference>
<keyword evidence="2" id="KW-0963">Cytoplasm</keyword>
<organism evidence="12 13">
    <name type="scientific">Physcomitrium patens</name>
    <name type="common">Spreading-leaved earth moss</name>
    <name type="synonym">Physcomitrella patens</name>
    <dbReference type="NCBI Taxonomy" id="3218"/>
    <lineage>
        <taxon>Eukaryota</taxon>
        <taxon>Viridiplantae</taxon>
        <taxon>Streptophyta</taxon>
        <taxon>Embryophyta</taxon>
        <taxon>Bryophyta</taxon>
        <taxon>Bryophytina</taxon>
        <taxon>Bryopsida</taxon>
        <taxon>Funariidae</taxon>
        <taxon>Funariales</taxon>
        <taxon>Funariaceae</taxon>
        <taxon>Physcomitrium</taxon>
    </lineage>
</organism>
<reference evidence="12 13" key="1">
    <citation type="journal article" date="2008" name="Science">
        <title>The Physcomitrella genome reveals evolutionary insights into the conquest of land by plants.</title>
        <authorList>
            <person name="Rensing S."/>
            <person name="Lang D."/>
            <person name="Zimmer A."/>
            <person name="Terry A."/>
            <person name="Salamov A."/>
            <person name="Shapiro H."/>
            <person name="Nishiyama T."/>
            <person name="Perroud P.-F."/>
            <person name="Lindquist E."/>
            <person name="Kamisugi Y."/>
            <person name="Tanahashi T."/>
            <person name="Sakakibara K."/>
            <person name="Fujita T."/>
            <person name="Oishi K."/>
            <person name="Shin-I T."/>
            <person name="Kuroki Y."/>
            <person name="Toyoda A."/>
            <person name="Suzuki Y."/>
            <person name="Hashimoto A."/>
            <person name="Yamaguchi K."/>
            <person name="Sugano A."/>
            <person name="Kohara Y."/>
            <person name="Fujiyama A."/>
            <person name="Anterola A."/>
            <person name="Aoki S."/>
            <person name="Ashton N."/>
            <person name="Barbazuk W.B."/>
            <person name="Barker E."/>
            <person name="Bennetzen J."/>
            <person name="Bezanilla M."/>
            <person name="Blankenship R."/>
            <person name="Cho S.H."/>
            <person name="Dutcher S."/>
            <person name="Estelle M."/>
            <person name="Fawcett J.A."/>
            <person name="Gundlach H."/>
            <person name="Hanada K."/>
            <person name="Heyl A."/>
            <person name="Hicks K.A."/>
            <person name="Hugh J."/>
            <person name="Lohr M."/>
            <person name="Mayer K."/>
            <person name="Melkozernov A."/>
            <person name="Murata T."/>
            <person name="Nelson D."/>
            <person name="Pils B."/>
            <person name="Prigge M."/>
            <person name="Reiss B."/>
            <person name="Renner T."/>
            <person name="Rombauts S."/>
            <person name="Rushton P."/>
            <person name="Sanderfoot A."/>
            <person name="Schween G."/>
            <person name="Shiu S.-H."/>
            <person name="Stueber K."/>
            <person name="Theodoulou F.L."/>
            <person name="Tu H."/>
            <person name="Van de Peer Y."/>
            <person name="Verrier P.J."/>
            <person name="Waters E."/>
            <person name="Wood A."/>
            <person name="Yang L."/>
            <person name="Cove D."/>
            <person name="Cuming A."/>
            <person name="Hasebe M."/>
            <person name="Lucas S."/>
            <person name="Mishler D.B."/>
            <person name="Reski R."/>
            <person name="Grigoriev I."/>
            <person name="Quatrano R.S."/>
            <person name="Boore J.L."/>
        </authorList>
    </citation>
    <scope>NUCLEOTIDE SEQUENCE [LARGE SCALE GENOMIC DNA]</scope>
    <source>
        <strain evidence="12 13">cv. Gransden 2004</strain>
    </source>
</reference>
<dbReference type="InterPro" id="IPR001611">
    <property type="entry name" value="Leu-rich_rpt"/>
</dbReference>
<dbReference type="Proteomes" id="UP000006727">
    <property type="component" value="Chromosome 26"/>
</dbReference>
<dbReference type="SUPFAM" id="SSF52058">
    <property type="entry name" value="L domain-like"/>
    <property type="match status" value="1"/>
</dbReference>
<dbReference type="PROSITE" id="PS51450">
    <property type="entry name" value="LRR"/>
    <property type="match status" value="3"/>
</dbReference>
<dbReference type="InterPro" id="IPR032675">
    <property type="entry name" value="LRR_dom_sf"/>
</dbReference>
<evidence type="ECO:0000256" key="3">
    <source>
        <dbReference type="ARBA" id="ARBA00022614"/>
    </source>
</evidence>
<dbReference type="InterPro" id="IPR003591">
    <property type="entry name" value="Leu-rich_rpt_typical-subtyp"/>
</dbReference>
<evidence type="ECO:0000256" key="5">
    <source>
        <dbReference type="ARBA" id="ARBA00022737"/>
    </source>
</evidence>
<sequence length="1512" mass="172646">MEQDDKLWQQRYEQEQRVYELQRELEFSNATLRKMTVTWEIYEEPPAKTKKLEEEEKNTTAQRIGRAFRERKRCRELVYCCTLIQKVFRGFLSRRIFRELKGQRSKEILKSTAKNREAAFKNLVRVSEISSPEEYESAMERALSLDLGEEVELIQERREAAKVEMSNWLRQVPASCLGSRSLIVSDKIKEARRLGLTTLAEATQAIMLEKENNILTELEISMRSGALKVFHQCQRKSKFFGLGEPVEKYSAEFRERVAMVQKRLMQASVRNYEANVLNLLLEGSDLGLETEVAAVVRNIRSQVLRFAKGLIEKISIFISKGDGFLEKWSELQSWGKVFGIGEDVLKSLMQAIGCSVLLEHTKVKRSLVVVLECDFMGRPVCYSCETQSAILNVKDLELKYSDSNIEASESVKRKFSGYVTIPSLDTYSKSWNKIGKLKNRWKNHCSQAFLKTLPSKRRAEPLGISKTQQDVVLKTHHHQSGAHYTREAIDISSVEENGVVDHVIDGDYWYTLRPHLRGMESSSSCTLTRKLLESSAHCNRTGLLGVTKLSIPHKELTSLGIGMLGRWCPKLRIFMINENRLSTLKGAFYGCEGSLEYVLVKDNLLNDLEGLESLQNLKVLFLEGNFISCIGSGTGVQIDSEEMNVAAAKTSGSSCLSTTPRASCRSYQGTPRIAEVRTDSTRRECVTSRDTNKHRASTLWPKLEKLSLGNNRISRIWELGSLFPNLEVLDLRSNELVTLGGYEGKGLSGLKHLRLLDVGQNKIKGRSLWNGLGHCQLLVSLVASRNRLTELPTHFGSVMLREIWLNGNCIRRLACKAWLPNLQRFYLQDNLIDNLESLYGCPSLEVLDISFNNVSQLTQLNHLASLRRLRTLQMNDNPISDQEDHVGKVLEAVPWLIELDNELVEDSFREKAVQSIFSKNMAVAGIRYLDEKIARAERPFLSFANPKDVTKHWLGGFSDRSDSSNQSGLAKLEANNRDIIAVMQENWNHLAFQEMLESHRKSQSWSKETSLRKEFFGQESKSGPQMTKGTNLSNEGIMSVSHNVERYLSDHLEDEDFKYKNVFKENLEYKADIEVELSRVRRLQALARDMLTRKRLIKMQKLAVDVLAPREAHTEAERRRYQSSALRIQGAWRRWVRRKFMISVVKLQAYWRGIRTRKRFRQALSKLQFIDDDDFEYVAVDESEYTLDPTVFEKNFIPSKFRVSVEALVCLTKRFNMETSSKEEIQAKISNKEGCGSGSSENIDPWLTRSADKLRGTEVAIPYDFSQSDDMRIQNEEMETPSQSVKRLYRMKSTGSRFHLPKIEVAPTTAATPPLDASNSLITSAGEISIVVQNEVFQRSLKETPRCAIESDRKAKAHLCGKEVRAEKKKTTIAEIAKDWGFNDERTAEAYMKSRTKVMKKLEKVKAVHQGAQSRFELFKARSEETLAHSPQCVHVKKTAQRPRKIKHEVKDVPDEDTTSLDKFHGWSPSSAAADATNTTGHHLLFSGDDTRKHPCVSVLAVRRRDNRNCRR</sequence>
<dbReference type="EMBL" id="ABEU02000026">
    <property type="status" value="NOT_ANNOTATED_CDS"/>
    <property type="molecule type" value="Genomic_DNA"/>
</dbReference>
<dbReference type="EnsemblPlants" id="Pp3c26_8990V3.3">
    <property type="protein sequence ID" value="Pp3c26_8990V3.3"/>
    <property type="gene ID" value="Pp3c26_8990"/>
</dbReference>
<evidence type="ECO:0000256" key="10">
    <source>
        <dbReference type="ARBA" id="ARBA00049659"/>
    </source>
</evidence>
<proteinExistence type="inferred from homology"/>
<keyword evidence="13" id="KW-1185">Reference proteome</keyword>
<keyword evidence="7" id="KW-0505">Motor protein</keyword>
<evidence type="ECO:0000256" key="2">
    <source>
        <dbReference type="ARBA" id="ARBA00022490"/>
    </source>
</evidence>
<dbReference type="PANTHER" id="PTHR15454:SF73">
    <property type="entry name" value="DYNEIN AXONEMAL LIGHT CHAIN 1"/>
    <property type="match status" value="1"/>
</dbReference>
<evidence type="ECO:0000256" key="8">
    <source>
        <dbReference type="ARBA" id="ARBA00023212"/>
    </source>
</evidence>
<evidence type="ECO:0000256" key="4">
    <source>
        <dbReference type="ARBA" id="ARBA00022701"/>
    </source>
</evidence>
<keyword evidence="4" id="KW-0493">Microtubule</keyword>
<dbReference type="GO" id="GO:0005874">
    <property type="term" value="C:microtubule"/>
    <property type="evidence" value="ECO:0007669"/>
    <property type="project" value="UniProtKB-KW"/>
</dbReference>
<name>A0A7I4FJ54_PHYPA</name>
<protein>
    <recommendedName>
        <fullName evidence="11">Dynein axonemal light chain 1</fullName>
    </recommendedName>
</protein>
<dbReference type="PROSITE" id="PS50096">
    <property type="entry name" value="IQ"/>
    <property type="match status" value="2"/>
</dbReference>
<evidence type="ECO:0000256" key="7">
    <source>
        <dbReference type="ARBA" id="ARBA00023175"/>
    </source>
</evidence>
<reference evidence="12 13" key="2">
    <citation type="journal article" date="2018" name="Plant J.">
        <title>The Physcomitrella patens chromosome-scale assembly reveals moss genome structure and evolution.</title>
        <authorList>
            <person name="Lang D."/>
            <person name="Ullrich K.K."/>
            <person name="Murat F."/>
            <person name="Fuchs J."/>
            <person name="Jenkins J."/>
            <person name="Haas F.B."/>
            <person name="Piednoel M."/>
            <person name="Gundlach H."/>
            <person name="Van Bel M."/>
            <person name="Meyberg R."/>
            <person name="Vives C."/>
            <person name="Morata J."/>
            <person name="Symeonidi A."/>
            <person name="Hiss M."/>
            <person name="Muchero W."/>
            <person name="Kamisugi Y."/>
            <person name="Saleh O."/>
            <person name="Blanc G."/>
            <person name="Decker E.L."/>
            <person name="van Gessel N."/>
            <person name="Grimwood J."/>
            <person name="Hayes R.D."/>
            <person name="Graham S.W."/>
            <person name="Gunter L.E."/>
            <person name="McDaniel S.F."/>
            <person name="Hoernstein S.N.W."/>
            <person name="Larsson A."/>
            <person name="Li F.W."/>
            <person name="Perroud P.F."/>
            <person name="Phillips J."/>
            <person name="Ranjan P."/>
            <person name="Rokshar D.S."/>
            <person name="Rothfels C.J."/>
            <person name="Schneider L."/>
            <person name="Shu S."/>
            <person name="Stevenson D.W."/>
            <person name="Thummler F."/>
            <person name="Tillich M."/>
            <person name="Villarreal Aguilar J.C."/>
            <person name="Widiez T."/>
            <person name="Wong G.K."/>
            <person name="Wymore A."/>
            <person name="Zhang Y."/>
            <person name="Zimmer A.D."/>
            <person name="Quatrano R.S."/>
            <person name="Mayer K.F.X."/>
            <person name="Goodstein D."/>
            <person name="Casacuberta J.M."/>
            <person name="Vandepoele K."/>
            <person name="Reski R."/>
            <person name="Cuming A.C."/>
            <person name="Tuskan G.A."/>
            <person name="Maumus F."/>
            <person name="Salse J."/>
            <person name="Schmutz J."/>
            <person name="Rensing S.A."/>
        </authorList>
    </citation>
    <scope>NUCLEOTIDE SEQUENCE [LARGE SCALE GENOMIC DNA]</scope>
    <source>
        <strain evidence="12 13">cv. Gransden 2004</strain>
    </source>
</reference>
<evidence type="ECO:0000256" key="1">
    <source>
        <dbReference type="ARBA" id="ARBA00004430"/>
    </source>
</evidence>
<keyword evidence="3" id="KW-0433">Leucine-rich repeat</keyword>
<dbReference type="InterPro" id="IPR025875">
    <property type="entry name" value="Leu-rich_rpt_4"/>
</dbReference>